<feature type="compositionally biased region" description="Polar residues" evidence="1">
    <location>
        <begin position="297"/>
        <end position="334"/>
    </location>
</feature>
<feature type="region of interest" description="Disordered" evidence="1">
    <location>
        <begin position="437"/>
        <end position="656"/>
    </location>
</feature>
<feature type="compositionally biased region" description="Polar residues" evidence="1">
    <location>
        <begin position="459"/>
        <end position="488"/>
    </location>
</feature>
<evidence type="ECO:0008006" key="4">
    <source>
        <dbReference type="Google" id="ProtNLM"/>
    </source>
</evidence>
<feature type="region of interest" description="Disordered" evidence="1">
    <location>
        <begin position="268"/>
        <end position="366"/>
    </location>
</feature>
<feature type="compositionally biased region" description="Low complexity" evidence="1">
    <location>
        <begin position="631"/>
        <end position="643"/>
    </location>
</feature>
<feature type="region of interest" description="Disordered" evidence="1">
    <location>
        <begin position="920"/>
        <end position="947"/>
    </location>
</feature>
<dbReference type="OrthoDB" id="3538943at2759"/>
<sequence>MAVSLTAWLEEELATQLLLGNHWLQEKNKQKQSGVKADPERVWRGLYHDNGSCLEITNDIHPDRNSFLKIIQFSPYLFTDGNTQIGAVLSPACFRYLHPRAQIHDVVRIRKYTIRFTSYGPPDEHLQFIIDSVDWLGYHSAGNQQQNVDELKPLWSAELRNITRQLHETRAREDRRCLDPDNSPEQGADDTSVAMAGSDEAGSQSHTQVEFGTQLPQDDGPRFLGVNRREPVLAGNTQREEIRPVPLKPAKPVFNDRKKLLGLLHKPCGLDASETTKPPPNRSPRAIVDRPPKPTHASGSQLTTQLPVNINRQPTQMQSASTVTRANSPEQGGSTRRAGETEAAASHVAKRTHHRSSRDATAPKSEVDQLQKLASECSWMQDLEFTRETFRVPSEQLNILRKEDSWHKPRPGCKFPDGNIPIHILTMLYRQADENAALDAGPDSDDEMDEDPSPEFPVESTNASAESAPQTTPDDQLPTSQVSWSASPTPEPPRLPTRSNQQLPPDSSFEPVDHMGPAEDDDAGKSIVSSQIQDPILIDSSNEDEQNDPPSSPPVAEDAADTDEDMEMEEHVPQALGEDSVERVIDLPQRSVPAASPPPRPVVQVKETPYVRNKNGQLRTQADPAPSRKLSSSGTSKHTSSTSIVHGTYNDKSSSDLQVNAAQTDINVTDLEQGLQKDGLQLKQWEREVAHEISSPVLDNAPLEMIGNHSAMPEAIGASRDLQPAIGNDSPRKSMVQDATIIEVPEPNLVSAHMPPSNSGPIAEPSPPHPIEGRPAGEDGKRAMLSKSPSRTPGALKRKHDNSLSRKNSRQSKRREIKIVGFGDDPPDLTDPALTIRHYREESLRQYREARKSSSSVENGPQSAAKAEAPHGGDAMQIDTSAISPMATPVPLSPLHDSLHKEPSPAFPVVEDATAAAMRSASVTVPTEGVQRVSTPEVSRPQASHVATSTRKAASSVFERFKAAYPEYTGDTKHFQGQCTQIIQLDREDKMVPKWQWDDYIIRNRTDYKDYAVERMDQGENPEPYHRFYKDMIRDTIYRKGIIEGRNTLIRALQQLNAPLPEREPRDSPKDPSRKEKRARASLPSAFHQAKPISKNHQAISAPERPRNSLPPRPQHNSHTPATDPHIRNAQPLPPAVSRDFTSNERSSPRPHSLSRLSLDGAASPCTTPGADTTAGASDPFRDFVFAYQRTTSFTGSTKVDPRLPWPKNLGVRPSMADALKSKVDVMKWKDVL</sequence>
<dbReference type="AlphaFoldDB" id="A0A7U2EQI4"/>
<feature type="compositionally biased region" description="Basic and acidic residues" evidence="1">
    <location>
        <begin position="771"/>
        <end position="782"/>
    </location>
</feature>
<feature type="compositionally biased region" description="Low complexity" evidence="1">
    <location>
        <begin position="1150"/>
        <end position="1159"/>
    </location>
</feature>
<feature type="compositionally biased region" description="Acidic residues" evidence="1">
    <location>
        <begin position="558"/>
        <end position="568"/>
    </location>
</feature>
<dbReference type="Proteomes" id="UP000663193">
    <property type="component" value="Chromosome 1"/>
</dbReference>
<evidence type="ECO:0000256" key="1">
    <source>
        <dbReference type="SAM" id="MobiDB-lite"/>
    </source>
</evidence>
<gene>
    <name evidence="2" type="ORF">JI435_006960</name>
</gene>
<feature type="compositionally biased region" description="Basic residues" evidence="1">
    <location>
        <begin position="807"/>
        <end position="816"/>
    </location>
</feature>
<name>A0A7U2EQI4_PHANO</name>
<feature type="compositionally biased region" description="Acidic residues" evidence="1">
    <location>
        <begin position="442"/>
        <end position="453"/>
    </location>
</feature>
<organism evidence="2 3">
    <name type="scientific">Phaeosphaeria nodorum (strain SN15 / ATCC MYA-4574 / FGSC 10173)</name>
    <name type="common">Glume blotch fungus</name>
    <name type="synonym">Parastagonospora nodorum</name>
    <dbReference type="NCBI Taxonomy" id="321614"/>
    <lineage>
        <taxon>Eukaryota</taxon>
        <taxon>Fungi</taxon>
        <taxon>Dikarya</taxon>
        <taxon>Ascomycota</taxon>
        <taxon>Pezizomycotina</taxon>
        <taxon>Dothideomycetes</taxon>
        <taxon>Pleosporomycetidae</taxon>
        <taxon>Pleosporales</taxon>
        <taxon>Pleosporineae</taxon>
        <taxon>Phaeosphaeriaceae</taxon>
        <taxon>Parastagonospora</taxon>
    </lineage>
</organism>
<feature type="compositionally biased region" description="Basic and acidic residues" evidence="1">
    <location>
        <begin position="1061"/>
        <end position="1074"/>
    </location>
</feature>
<keyword evidence="3" id="KW-1185">Reference proteome</keyword>
<feature type="compositionally biased region" description="Polar residues" evidence="1">
    <location>
        <begin position="932"/>
        <end position="947"/>
    </location>
</feature>
<feature type="compositionally biased region" description="Basic and acidic residues" evidence="1">
    <location>
        <begin position="838"/>
        <end position="852"/>
    </location>
</feature>
<evidence type="ECO:0000313" key="3">
    <source>
        <dbReference type="Proteomes" id="UP000663193"/>
    </source>
</evidence>
<feature type="compositionally biased region" description="Basic and acidic residues" evidence="1">
    <location>
        <begin position="168"/>
        <end position="179"/>
    </location>
</feature>
<evidence type="ECO:0000313" key="2">
    <source>
        <dbReference type="EMBL" id="QRC91194.1"/>
    </source>
</evidence>
<dbReference type="EMBL" id="CP069023">
    <property type="protein sequence ID" value="QRC91194.1"/>
    <property type="molecule type" value="Genomic_DNA"/>
</dbReference>
<feature type="region of interest" description="Disordered" evidence="1">
    <location>
        <begin position="743"/>
        <end position="877"/>
    </location>
</feature>
<feature type="region of interest" description="Disordered" evidence="1">
    <location>
        <begin position="1056"/>
        <end position="1178"/>
    </location>
</feature>
<protein>
    <recommendedName>
        <fullName evidence="4">Telomere replication protein EST3</fullName>
    </recommendedName>
</protein>
<feature type="region of interest" description="Disordered" evidence="1">
    <location>
        <begin position="885"/>
        <end position="904"/>
    </location>
</feature>
<reference evidence="3" key="1">
    <citation type="journal article" date="2021" name="BMC Genomics">
        <title>Chromosome-level genome assembly and manually-curated proteome of model necrotroph Parastagonospora nodorum Sn15 reveals a genome-wide trove of candidate effector homologs, and redundancy of virulence-related functions within an accessory chromosome.</title>
        <authorList>
            <person name="Bertazzoni S."/>
            <person name="Jones D.A.B."/>
            <person name="Phan H.T."/>
            <person name="Tan K.-C."/>
            <person name="Hane J.K."/>
        </authorList>
    </citation>
    <scope>NUCLEOTIDE SEQUENCE [LARGE SCALE GENOMIC DNA]</scope>
    <source>
        <strain evidence="3">SN15 / ATCC MYA-4574 / FGSC 10173)</strain>
    </source>
</reference>
<accession>A0A7U2EQI4</accession>
<feature type="compositionally biased region" description="Polar residues" evidence="1">
    <location>
        <begin position="853"/>
        <end position="862"/>
    </location>
</feature>
<feature type="region of interest" description="Disordered" evidence="1">
    <location>
        <begin position="168"/>
        <end position="224"/>
    </location>
</feature>
<dbReference type="VEuPathDB" id="FungiDB:JI435_006960"/>
<feature type="compositionally biased region" description="Polar residues" evidence="1">
    <location>
        <begin position="201"/>
        <end position="216"/>
    </location>
</feature>
<proteinExistence type="predicted"/>